<keyword evidence="3" id="KW-1185">Reference proteome</keyword>
<dbReference type="SUPFAM" id="SSF51182">
    <property type="entry name" value="RmlC-like cupins"/>
    <property type="match status" value="1"/>
</dbReference>
<sequence length="112" mass="12538">MTSEQWQVFDLAEVKQKISGEAVQYLEFLKVPAMSCGLYFLPAGSKDMQSHHDDDEVYMVLEGKARMRLGDREKAVGPGSVLYVGATTEHSFFEIDEDMTLLVMFSSAPPVK</sequence>
<dbReference type="AlphaFoldDB" id="A0A5C9A4L2"/>
<dbReference type="Proteomes" id="UP000321039">
    <property type="component" value="Unassembled WGS sequence"/>
</dbReference>
<dbReference type="InterPro" id="IPR052044">
    <property type="entry name" value="PKS_Associated_Protein"/>
</dbReference>
<organism evidence="2 3">
    <name type="scientific">Parahaliea maris</name>
    <dbReference type="NCBI Taxonomy" id="2716870"/>
    <lineage>
        <taxon>Bacteria</taxon>
        <taxon>Pseudomonadati</taxon>
        <taxon>Pseudomonadota</taxon>
        <taxon>Gammaproteobacteria</taxon>
        <taxon>Cellvibrionales</taxon>
        <taxon>Halieaceae</taxon>
        <taxon>Parahaliea</taxon>
    </lineage>
</organism>
<name>A0A5C9A4L2_9GAMM</name>
<evidence type="ECO:0000313" key="2">
    <source>
        <dbReference type="EMBL" id="TXS95666.1"/>
    </source>
</evidence>
<feature type="domain" description="Cupin type-2" evidence="1">
    <location>
        <begin position="42"/>
        <end position="104"/>
    </location>
</feature>
<dbReference type="PANTHER" id="PTHR36114:SF8">
    <property type="entry name" value="CUPIN TYPE-1 DOMAIN-CONTAINING PROTEIN"/>
    <property type="match status" value="1"/>
</dbReference>
<dbReference type="Pfam" id="PF07883">
    <property type="entry name" value="Cupin_2"/>
    <property type="match status" value="1"/>
</dbReference>
<evidence type="ECO:0000259" key="1">
    <source>
        <dbReference type="Pfam" id="PF07883"/>
    </source>
</evidence>
<comment type="caution">
    <text evidence="2">The sequence shown here is derived from an EMBL/GenBank/DDBJ whole genome shotgun (WGS) entry which is preliminary data.</text>
</comment>
<gene>
    <name evidence="2" type="ORF">FV139_07295</name>
</gene>
<dbReference type="Gene3D" id="2.60.120.10">
    <property type="entry name" value="Jelly Rolls"/>
    <property type="match status" value="1"/>
</dbReference>
<accession>A0A5C9A4L2</accession>
<dbReference type="RefSeq" id="WP_148067583.1">
    <property type="nucleotide sequence ID" value="NZ_VRZA01000002.1"/>
</dbReference>
<dbReference type="InterPro" id="IPR011051">
    <property type="entry name" value="RmlC_Cupin_sf"/>
</dbReference>
<proteinExistence type="predicted"/>
<dbReference type="EMBL" id="VRZA01000002">
    <property type="protein sequence ID" value="TXS95666.1"/>
    <property type="molecule type" value="Genomic_DNA"/>
</dbReference>
<dbReference type="InterPro" id="IPR014710">
    <property type="entry name" value="RmlC-like_jellyroll"/>
</dbReference>
<evidence type="ECO:0000313" key="3">
    <source>
        <dbReference type="Proteomes" id="UP000321039"/>
    </source>
</evidence>
<protein>
    <submittedName>
        <fullName evidence="2">Cupin domain-containing protein</fullName>
    </submittedName>
</protein>
<reference evidence="2 3" key="1">
    <citation type="submission" date="2019-08" db="EMBL/GenBank/DDBJ databases">
        <title>Parahaliea maris sp. nov., isolated from the surface seawater.</title>
        <authorList>
            <person name="Liu Y."/>
        </authorList>
    </citation>
    <scope>NUCLEOTIDE SEQUENCE [LARGE SCALE GENOMIC DNA]</scope>
    <source>
        <strain evidence="2 3">HSLHS9</strain>
    </source>
</reference>
<dbReference type="InterPro" id="IPR013096">
    <property type="entry name" value="Cupin_2"/>
</dbReference>
<dbReference type="PANTHER" id="PTHR36114">
    <property type="entry name" value="16.7 KDA PROTEIN IN WHIE LOCUS"/>
    <property type="match status" value="1"/>
</dbReference>